<feature type="transmembrane region" description="Helical" evidence="13">
    <location>
        <begin position="625"/>
        <end position="646"/>
    </location>
</feature>
<feature type="transmembrane region" description="Helical" evidence="13">
    <location>
        <begin position="354"/>
        <end position="375"/>
    </location>
</feature>
<sequence>MWKSLTKSDNTEIVIALAGQPNCGKSTIFNAVAGFKVNTGNFSGTTVSYAETQVYIGGRTVRLIDLPGTYSISAIDVAERVARDYLLSGQVDVIINVVDASLLSRSLELTLQLMEMNVPMVIALNMIDDAQKKGMEIDIKALTSLTGLEAYPLIAVQGSGVHELFDAALRVSENGFRRVPPVYDRDVEECIARIEARYPSLLRERLKVDTRFVIIRLLEMDEEFERIVAEVDREFLEYVIENRRSLAEVHDWPESGVFASHRHALVLDLFEQVVSVKSRSGMGLSEKIDRFIINPVGGLAATVGVFFLMFAVSFWFGNLIAGLVEAPLESLGVFLMSHTSGYTAMLVSGVYDGFTAGVGIVLPYLVPLLVILSLLEDTGLLPRIAFMADGLLHRFGLHGKSVVPIIMGYGCNVPAIMAARNLEYERDRIITMLMVPFIACSARTVIILALAGKYLGAGYTTFIYLGNIAIALGVSSVLSRLSEDMSPGIIMDVPPLRKPYLHVVMRKVWIRIQEFLLFAWPVIAISSIALAVFSYVGIDEVINRVLSPITTFILDLPSELGITLFLGIFRKELTLIMLNSALNTADVSTVLSSVQLLVLVVFTALYIPCIATISTLWKEGGWKVALLSIALNTTIALVVAGSLAFLL</sequence>
<organism evidence="15">
    <name type="scientific">anaerobic digester metagenome</name>
    <dbReference type="NCBI Taxonomy" id="1263854"/>
    <lineage>
        <taxon>unclassified sequences</taxon>
        <taxon>metagenomes</taxon>
        <taxon>ecological metagenomes</taxon>
    </lineage>
</organism>
<evidence type="ECO:0000256" key="9">
    <source>
        <dbReference type="ARBA" id="ARBA00023065"/>
    </source>
</evidence>
<evidence type="ECO:0000256" key="13">
    <source>
        <dbReference type="SAM" id="Phobius"/>
    </source>
</evidence>
<dbReference type="Pfam" id="PF17910">
    <property type="entry name" value="FeoB_Cyto"/>
    <property type="match status" value="1"/>
</dbReference>
<evidence type="ECO:0000256" key="3">
    <source>
        <dbReference type="ARBA" id="ARBA00022475"/>
    </source>
</evidence>
<dbReference type="Gene3D" id="3.40.50.300">
    <property type="entry name" value="P-loop containing nucleotide triphosphate hydrolases"/>
    <property type="match status" value="1"/>
</dbReference>
<evidence type="ECO:0000256" key="6">
    <source>
        <dbReference type="ARBA" id="ARBA00022741"/>
    </source>
</evidence>
<dbReference type="InterPro" id="IPR030389">
    <property type="entry name" value="G_FEOB_dom"/>
</dbReference>
<dbReference type="InterPro" id="IPR011640">
    <property type="entry name" value="Fe2_transport_prot_B_C"/>
</dbReference>
<dbReference type="GO" id="GO:0015093">
    <property type="term" value="F:ferrous iron transmembrane transporter activity"/>
    <property type="evidence" value="ECO:0007669"/>
    <property type="project" value="InterPro"/>
</dbReference>
<dbReference type="Gene3D" id="1.10.287.1770">
    <property type="match status" value="1"/>
</dbReference>
<keyword evidence="7 13" id="KW-1133">Transmembrane helix</keyword>
<accession>A0A485M8A0</accession>
<comment type="subcellular location">
    <subcellularLocation>
        <location evidence="1">Cell membrane</location>
        <topology evidence="1">Multi-pass membrane protein</topology>
    </subcellularLocation>
</comment>
<dbReference type="EMBL" id="CAADRM010000158">
    <property type="protein sequence ID" value="VFU18827.1"/>
    <property type="molecule type" value="Genomic_DNA"/>
</dbReference>
<keyword evidence="5 13" id="KW-0812">Transmembrane</keyword>
<dbReference type="PANTHER" id="PTHR43185">
    <property type="entry name" value="FERROUS IRON TRANSPORT PROTEIN B"/>
    <property type="match status" value="1"/>
</dbReference>
<dbReference type="PROSITE" id="PS51711">
    <property type="entry name" value="G_FEOB"/>
    <property type="match status" value="1"/>
</dbReference>
<evidence type="ECO:0000256" key="2">
    <source>
        <dbReference type="ARBA" id="ARBA00022448"/>
    </source>
</evidence>
<dbReference type="AlphaFoldDB" id="A0A485M8A0"/>
<reference evidence="15" key="1">
    <citation type="submission" date="2019-03" db="EMBL/GenBank/DDBJ databases">
        <authorList>
            <person name="Hao L."/>
        </authorList>
    </citation>
    <scope>NUCLEOTIDE SEQUENCE</scope>
</reference>
<evidence type="ECO:0000256" key="12">
    <source>
        <dbReference type="ARBA" id="ARBA00031200"/>
    </source>
</evidence>
<dbReference type="InterPro" id="IPR011642">
    <property type="entry name" value="Gate_dom"/>
</dbReference>
<feature type="transmembrane region" description="Helical" evidence="13">
    <location>
        <begin position="457"/>
        <end position="478"/>
    </location>
</feature>
<proteinExistence type="predicted"/>
<evidence type="ECO:0000256" key="4">
    <source>
        <dbReference type="ARBA" id="ARBA00022496"/>
    </source>
</evidence>
<protein>
    <recommendedName>
        <fullName evidence="12">Ferrous iron transport protein B</fullName>
    </recommendedName>
</protein>
<feature type="transmembrane region" description="Helical" evidence="13">
    <location>
        <begin position="590"/>
        <end position="613"/>
    </location>
</feature>
<dbReference type="NCBIfam" id="TIGR00231">
    <property type="entry name" value="small_GTP"/>
    <property type="match status" value="1"/>
</dbReference>
<dbReference type="NCBIfam" id="TIGR00437">
    <property type="entry name" value="feoB"/>
    <property type="match status" value="1"/>
</dbReference>
<evidence type="ECO:0000256" key="10">
    <source>
        <dbReference type="ARBA" id="ARBA00023134"/>
    </source>
</evidence>
<dbReference type="Pfam" id="PF07664">
    <property type="entry name" value="FeoB_C"/>
    <property type="match status" value="1"/>
</dbReference>
<evidence type="ECO:0000256" key="8">
    <source>
        <dbReference type="ARBA" id="ARBA00023004"/>
    </source>
</evidence>
<dbReference type="InterPro" id="IPR041069">
    <property type="entry name" value="FeoB_Cyto"/>
</dbReference>
<keyword evidence="6" id="KW-0547">Nucleotide-binding</keyword>
<keyword evidence="11 13" id="KW-0472">Membrane</keyword>
<dbReference type="CDD" id="cd01879">
    <property type="entry name" value="FeoB"/>
    <property type="match status" value="1"/>
</dbReference>
<gene>
    <name evidence="15" type="primary">feoB</name>
    <name evidence="15" type="ORF">SCFA_90033</name>
</gene>
<keyword evidence="4" id="KW-0410">Iron transport</keyword>
<keyword evidence="10" id="KW-0342">GTP-binding</keyword>
<dbReference type="InterPro" id="IPR003373">
    <property type="entry name" value="Fe2_transport_prot-B"/>
</dbReference>
<evidence type="ECO:0000259" key="14">
    <source>
        <dbReference type="PROSITE" id="PS51711"/>
    </source>
</evidence>
<dbReference type="Pfam" id="PF07670">
    <property type="entry name" value="Gate"/>
    <property type="match status" value="2"/>
</dbReference>
<dbReference type="InterPro" id="IPR050860">
    <property type="entry name" value="FeoB_GTPase"/>
</dbReference>
<feature type="transmembrane region" description="Helical" evidence="13">
    <location>
        <begin position="291"/>
        <end position="316"/>
    </location>
</feature>
<keyword evidence="9" id="KW-0406">Ion transport</keyword>
<evidence type="ECO:0000256" key="5">
    <source>
        <dbReference type="ARBA" id="ARBA00022692"/>
    </source>
</evidence>
<dbReference type="GO" id="GO:0005886">
    <property type="term" value="C:plasma membrane"/>
    <property type="evidence" value="ECO:0007669"/>
    <property type="project" value="UniProtKB-SubCell"/>
</dbReference>
<name>A0A485M8A0_9ZZZZ</name>
<dbReference type="SUPFAM" id="SSF52540">
    <property type="entry name" value="P-loop containing nucleoside triphosphate hydrolases"/>
    <property type="match status" value="1"/>
</dbReference>
<evidence type="ECO:0000313" key="15">
    <source>
        <dbReference type="EMBL" id="VFU18827.1"/>
    </source>
</evidence>
<feature type="transmembrane region" description="Helical" evidence="13">
    <location>
        <begin position="515"/>
        <end position="537"/>
    </location>
</feature>
<dbReference type="InterPro" id="IPR005225">
    <property type="entry name" value="Small_GTP-bd"/>
</dbReference>
<dbReference type="GO" id="GO:0005525">
    <property type="term" value="F:GTP binding"/>
    <property type="evidence" value="ECO:0007669"/>
    <property type="project" value="UniProtKB-KW"/>
</dbReference>
<dbReference type="PANTHER" id="PTHR43185:SF1">
    <property type="entry name" value="FE(2+) TRANSPORTER FEOB"/>
    <property type="match status" value="1"/>
</dbReference>
<keyword evidence="2" id="KW-0813">Transport</keyword>
<evidence type="ECO:0000256" key="11">
    <source>
        <dbReference type="ARBA" id="ARBA00023136"/>
    </source>
</evidence>
<keyword evidence="8" id="KW-0408">Iron</keyword>
<dbReference type="InterPro" id="IPR027417">
    <property type="entry name" value="P-loop_NTPase"/>
</dbReference>
<feature type="transmembrane region" description="Helical" evidence="13">
    <location>
        <begin position="429"/>
        <end position="451"/>
    </location>
</feature>
<dbReference type="Pfam" id="PF02421">
    <property type="entry name" value="FeoB_N"/>
    <property type="match status" value="1"/>
</dbReference>
<keyword evidence="3" id="KW-1003">Cell membrane</keyword>
<feature type="domain" description="FeoB-type G" evidence="14">
    <location>
        <begin position="12"/>
        <end position="174"/>
    </location>
</feature>
<evidence type="ECO:0000256" key="1">
    <source>
        <dbReference type="ARBA" id="ARBA00004651"/>
    </source>
</evidence>
<evidence type="ECO:0000256" key="7">
    <source>
        <dbReference type="ARBA" id="ARBA00022989"/>
    </source>
</evidence>